<evidence type="ECO:0000313" key="3">
    <source>
        <dbReference type="Proteomes" id="UP000636800"/>
    </source>
</evidence>
<reference evidence="3 4" key="1">
    <citation type="journal article" date="2020" name="Nat. Food">
        <title>A phased Vanilla planifolia genome enables genetic improvement of flavour and production.</title>
        <authorList>
            <person name="Hasing T."/>
            <person name="Tang H."/>
            <person name="Brym M."/>
            <person name="Khazi F."/>
            <person name="Huang T."/>
            <person name="Chambers A.H."/>
        </authorList>
    </citation>
    <scope>NUCLEOTIDE SEQUENCE [LARGE SCALE GENOMIC DNA]</scope>
    <source>
        <tissue evidence="1">Leaf</tissue>
    </source>
</reference>
<organism evidence="1 3">
    <name type="scientific">Vanilla planifolia</name>
    <name type="common">Vanilla</name>
    <dbReference type="NCBI Taxonomy" id="51239"/>
    <lineage>
        <taxon>Eukaryota</taxon>
        <taxon>Viridiplantae</taxon>
        <taxon>Streptophyta</taxon>
        <taxon>Embryophyta</taxon>
        <taxon>Tracheophyta</taxon>
        <taxon>Spermatophyta</taxon>
        <taxon>Magnoliopsida</taxon>
        <taxon>Liliopsida</taxon>
        <taxon>Asparagales</taxon>
        <taxon>Orchidaceae</taxon>
        <taxon>Vanilloideae</taxon>
        <taxon>Vanilleae</taxon>
        <taxon>Vanilla</taxon>
    </lineage>
</organism>
<dbReference type="Proteomes" id="UP000636800">
    <property type="component" value="Chromosome 5"/>
</dbReference>
<protein>
    <recommendedName>
        <fullName evidence="5">SHSP domain-containing protein</fullName>
    </recommendedName>
</protein>
<dbReference type="Proteomes" id="UP000639772">
    <property type="component" value="Unassembled WGS sequence"/>
</dbReference>
<dbReference type="EMBL" id="JADCNL010000005">
    <property type="protein sequence ID" value="KAG0480843.1"/>
    <property type="molecule type" value="Genomic_DNA"/>
</dbReference>
<sequence>MFSRRVSKCLFALHIPIQLSPGNSTEHSEGVNLERCLPHPPSHNLYSSNVRRPRPLILRTIRAARVGQPHSTFSGLGSRPRSRLRPPQLNRRRVEPWGCGTSFRLRTVRQMMWRNAHQRTISEREAAWRLRVGLMATAGEGGRLGDKGIDGEYKMRFDMPDDEERCQSLQEEGVLVVRREAATAGGGRGSGLQRFGRYSSRISLPERQ</sequence>
<gene>
    <name evidence="2" type="ORF">HPP92_011393</name>
    <name evidence="1" type="ORF">HPP92_011701</name>
</gene>
<dbReference type="AlphaFoldDB" id="A0A835R6J9"/>
<accession>A0A835R6J9</accession>
<evidence type="ECO:0000313" key="4">
    <source>
        <dbReference type="Proteomes" id="UP000639772"/>
    </source>
</evidence>
<evidence type="ECO:0000313" key="2">
    <source>
        <dbReference type="EMBL" id="KAG0483309.1"/>
    </source>
</evidence>
<evidence type="ECO:0008006" key="5">
    <source>
        <dbReference type="Google" id="ProtNLM"/>
    </source>
</evidence>
<dbReference type="EMBL" id="JADCNM010000005">
    <property type="protein sequence ID" value="KAG0483309.1"/>
    <property type="molecule type" value="Genomic_DNA"/>
</dbReference>
<name>A0A835R6J9_VANPL</name>
<evidence type="ECO:0000313" key="1">
    <source>
        <dbReference type="EMBL" id="KAG0480843.1"/>
    </source>
</evidence>
<proteinExistence type="predicted"/>
<keyword evidence="3" id="KW-1185">Reference proteome</keyword>
<comment type="caution">
    <text evidence="1">The sequence shown here is derived from an EMBL/GenBank/DDBJ whole genome shotgun (WGS) entry which is preliminary data.</text>
</comment>